<evidence type="ECO:0000313" key="2">
    <source>
        <dbReference type="Proteomes" id="UP000181897"/>
    </source>
</evidence>
<organism evidence="1 2">
    <name type="scientific">Sulfitobacter alexandrii</name>
    <dbReference type="NCBI Taxonomy" id="1917485"/>
    <lineage>
        <taxon>Bacteria</taxon>
        <taxon>Pseudomonadati</taxon>
        <taxon>Pseudomonadota</taxon>
        <taxon>Alphaproteobacteria</taxon>
        <taxon>Rhodobacterales</taxon>
        <taxon>Roseobacteraceae</taxon>
        <taxon>Sulfitobacter</taxon>
    </lineage>
</organism>
<evidence type="ECO:0000313" key="1">
    <source>
        <dbReference type="EMBL" id="APE44413.1"/>
    </source>
</evidence>
<gene>
    <name evidence="1" type="ORF">BOO69_14095</name>
</gene>
<dbReference type="Proteomes" id="UP000181897">
    <property type="component" value="Chromosome"/>
</dbReference>
<sequence>MNPLAPSFCLTDNHNAPEVHRFRFCSVQELIGERLHARQCIQIKFFDCIQNQYIGLAWCRHKYTGQIVDDAHFSASQFRSECFGMLRTKPYLTGGGEFLIKRIFYKG</sequence>
<accession>A0A1J0WJE0</accession>
<dbReference type="KEGG" id="suam:BOO69_14095"/>
<proteinExistence type="predicted"/>
<protein>
    <submittedName>
        <fullName evidence="1">Uncharacterized protein</fullName>
    </submittedName>
</protein>
<keyword evidence="2" id="KW-1185">Reference proteome</keyword>
<dbReference type="EMBL" id="CP018076">
    <property type="protein sequence ID" value="APE44413.1"/>
    <property type="molecule type" value="Genomic_DNA"/>
</dbReference>
<name>A0A1J0WJE0_9RHOB</name>
<dbReference type="AlphaFoldDB" id="A0A1J0WJE0"/>
<reference evidence="1 2" key="1">
    <citation type="submission" date="2016-11" db="EMBL/GenBank/DDBJ databases">
        <title>Complete genome sequence of Sulfitobacter sp. AM1-D1, a toxic bacteria associated with marine dinoflagellate Alexandrium minutum in East China Sea.</title>
        <authorList>
            <person name="Yang Q."/>
            <person name="Zhang X."/>
            <person name="Tian X."/>
        </authorList>
    </citation>
    <scope>NUCLEOTIDE SEQUENCE [LARGE SCALE GENOMIC DNA]</scope>
    <source>
        <strain evidence="1 2">AM1-D1</strain>
    </source>
</reference>